<dbReference type="AlphaFoldDB" id="A0A7M5V7H8"/>
<dbReference type="Proteomes" id="UP000594262">
    <property type="component" value="Unplaced"/>
</dbReference>
<sequence length="160" mass="18345">MMGRKLLIHILFLLALLTSQGNGQMSKAEIKQIWYDTGGQTIELLIEIGVQEICWKDVVYILEKITKFKEFEKILQAANGLAKILETISDQDRVNIAADYLNNFIVENVLNKDIIMALKEHKNKFKNINTALEGAMYLRSIWGCKSAYQIVVKVLWILID</sequence>
<evidence type="ECO:0000256" key="1">
    <source>
        <dbReference type="SAM" id="SignalP"/>
    </source>
</evidence>
<feature type="chain" id="PRO_5029870906" evidence="1">
    <location>
        <begin position="24"/>
        <end position="160"/>
    </location>
</feature>
<feature type="signal peptide" evidence="1">
    <location>
        <begin position="1"/>
        <end position="23"/>
    </location>
</feature>
<keyword evidence="3" id="KW-1185">Reference proteome</keyword>
<evidence type="ECO:0000313" key="2">
    <source>
        <dbReference type="EnsemblMetazoa" id="CLYHEMP004972.1"/>
    </source>
</evidence>
<dbReference type="EnsemblMetazoa" id="CLYHEMT004972.1">
    <property type="protein sequence ID" value="CLYHEMP004972.1"/>
    <property type="gene ID" value="CLYHEMG004972"/>
</dbReference>
<keyword evidence="1" id="KW-0732">Signal</keyword>
<protein>
    <submittedName>
        <fullName evidence="2">Uncharacterized protein</fullName>
    </submittedName>
</protein>
<organism evidence="2 3">
    <name type="scientific">Clytia hemisphaerica</name>
    <dbReference type="NCBI Taxonomy" id="252671"/>
    <lineage>
        <taxon>Eukaryota</taxon>
        <taxon>Metazoa</taxon>
        <taxon>Cnidaria</taxon>
        <taxon>Hydrozoa</taxon>
        <taxon>Hydroidolina</taxon>
        <taxon>Leptothecata</taxon>
        <taxon>Obeliida</taxon>
        <taxon>Clytiidae</taxon>
        <taxon>Clytia</taxon>
    </lineage>
</organism>
<evidence type="ECO:0000313" key="3">
    <source>
        <dbReference type="Proteomes" id="UP000594262"/>
    </source>
</evidence>
<proteinExistence type="predicted"/>
<name>A0A7M5V7H8_9CNID</name>
<reference evidence="2" key="1">
    <citation type="submission" date="2021-01" db="UniProtKB">
        <authorList>
            <consortium name="EnsemblMetazoa"/>
        </authorList>
    </citation>
    <scope>IDENTIFICATION</scope>
</reference>
<accession>A0A7M5V7H8</accession>